<protein>
    <submittedName>
        <fullName evidence="1">Uncharacterized protein</fullName>
    </submittedName>
</protein>
<name>A0A2N7JKI6_VIBSP</name>
<evidence type="ECO:0000313" key="1">
    <source>
        <dbReference type="EMBL" id="PMM41245.1"/>
    </source>
</evidence>
<dbReference type="Proteomes" id="UP000235533">
    <property type="component" value="Unassembled WGS sequence"/>
</dbReference>
<comment type="caution">
    <text evidence="1">The sequence shown here is derived from an EMBL/GenBank/DDBJ whole genome shotgun (WGS) entry which is preliminary data.</text>
</comment>
<evidence type="ECO:0000313" key="2">
    <source>
        <dbReference type="Proteomes" id="UP000235533"/>
    </source>
</evidence>
<gene>
    <name evidence="1" type="ORF">BCT54_10650</name>
</gene>
<sequence length="146" mass="16889">MEDQVMKSDELQEVINWLHNDVDKAVDDANDVVAKRQYKKVFDSLELLKEMLLMSESNKNHVQMLGYRDDTNQVQCMVSNVVGLNFQEVNELADEIFLVGDWFMSVTNVDGDENHNVKIYGPYETDQQAMEYARKTLSVTTFRISV</sequence>
<reference evidence="2" key="1">
    <citation type="submission" date="2016-07" db="EMBL/GenBank/DDBJ databases">
        <title>Nontailed viruses are major unrecognized killers of bacteria in the ocean.</title>
        <authorList>
            <person name="Kauffman K."/>
            <person name="Hussain F."/>
            <person name="Yang J."/>
            <person name="Arevalo P."/>
            <person name="Brown J."/>
            <person name="Cutler M."/>
            <person name="Kelly L."/>
            <person name="Polz M.F."/>
        </authorList>
    </citation>
    <scope>NUCLEOTIDE SEQUENCE [LARGE SCALE GENOMIC DNA]</scope>
    <source>
        <strain evidence="2">10N.261.48.B5</strain>
    </source>
</reference>
<proteinExistence type="predicted"/>
<accession>A0A2N7JKI6</accession>
<organism evidence="1 2">
    <name type="scientific">Vibrio splendidus</name>
    <dbReference type="NCBI Taxonomy" id="29497"/>
    <lineage>
        <taxon>Bacteria</taxon>
        <taxon>Pseudomonadati</taxon>
        <taxon>Pseudomonadota</taxon>
        <taxon>Gammaproteobacteria</taxon>
        <taxon>Vibrionales</taxon>
        <taxon>Vibrionaceae</taxon>
        <taxon>Vibrio</taxon>
    </lineage>
</organism>
<dbReference type="AlphaFoldDB" id="A0A2N7JKI6"/>
<dbReference type="EMBL" id="MCZF01000288">
    <property type="protein sequence ID" value="PMM41245.1"/>
    <property type="molecule type" value="Genomic_DNA"/>
</dbReference>